<dbReference type="RefSeq" id="XP_003025762.1">
    <property type="nucleotide sequence ID" value="XM_003025716.1"/>
</dbReference>
<dbReference type="GeneID" id="9582005"/>
<evidence type="ECO:0000313" key="3">
    <source>
        <dbReference type="Proteomes" id="UP000008383"/>
    </source>
</evidence>
<feature type="region of interest" description="Disordered" evidence="1">
    <location>
        <begin position="1"/>
        <end position="44"/>
    </location>
</feature>
<keyword evidence="3" id="KW-1185">Reference proteome</keyword>
<reference evidence="3" key="1">
    <citation type="journal article" date="2011" name="Genome Biol.">
        <title>Comparative and functional genomics provide insights into the pathogenicity of dermatophytic fungi.</title>
        <authorList>
            <person name="Burmester A."/>
            <person name="Shelest E."/>
            <person name="Gloeckner G."/>
            <person name="Heddergott C."/>
            <person name="Schindler S."/>
            <person name="Staib P."/>
            <person name="Heidel A."/>
            <person name="Felder M."/>
            <person name="Petzold A."/>
            <person name="Szafranski K."/>
            <person name="Feuermann M."/>
            <person name="Pedruzzi I."/>
            <person name="Priebe S."/>
            <person name="Groth M."/>
            <person name="Winkler R."/>
            <person name="Li W."/>
            <person name="Kniemeyer O."/>
            <person name="Schroeckh V."/>
            <person name="Hertweck C."/>
            <person name="Hube B."/>
            <person name="White T.C."/>
            <person name="Platzer M."/>
            <person name="Guthke R."/>
            <person name="Heitman J."/>
            <person name="Woestemeyer J."/>
            <person name="Zipfel P.F."/>
            <person name="Monod M."/>
            <person name="Brakhage A.A."/>
        </authorList>
    </citation>
    <scope>NUCLEOTIDE SEQUENCE [LARGE SCALE GENOMIC DNA]</scope>
    <source>
        <strain evidence="3">HKI 0517</strain>
    </source>
</reference>
<organism evidence="2 3">
    <name type="scientific">Trichophyton verrucosum (strain HKI 0517)</name>
    <dbReference type="NCBI Taxonomy" id="663202"/>
    <lineage>
        <taxon>Eukaryota</taxon>
        <taxon>Fungi</taxon>
        <taxon>Dikarya</taxon>
        <taxon>Ascomycota</taxon>
        <taxon>Pezizomycotina</taxon>
        <taxon>Eurotiomycetes</taxon>
        <taxon>Eurotiomycetidae</taxon>
        <taxon>Onygenales</taxon>
        <taxon>Arthrodermataceae</taxon>
        <taxon>Trichophyton</taxon>
    </lineage>
</organism>
<feature type="compositionally biased region" description="Polar residues" evidence="1">
    <location>
        <begin position="31"/>
        <end position="44"/>
    </location>
</feature>
<sequence length="44" mass="5361">MKKKKRTKEKEKKKKKMMMMKTKMRKMRTISGKSTTPQSNARDR</sequence>
<gene>
    <name evidence="2" type="ORF">TRV_00024</name>
</gene>
<accession>D4CYY7</accession>
<comment type="caution">
    <text evidence="2">The sequence shown here is derived from an EMBL/GenBank/DDBJ whole genome shotgun (WGS) entry which is preliminary data.</text>
</comment>
<dbReference type="Proteomes" id="UP000008383">
    <property type="component" value="Unassembled WGS sequence"/>
</dbReference>
<dbReference type="AlphaFoldDB" id="D4CYY7"/>
<protein>
    <submittedName>
        <fullName evidence="2">Uncharacterized protein</fullName>
    </submittedName>
</protein>
<dbReference type="KEGG" id="tve:TRV_00024"/>
<feature type="compositionally biased region" description="Basic residues" evidence="1">
    <location>
        <begin position="1"/>
        <end position="28"/>
    </location>
</feature>
<dbReference type="HOGENOM" id="CLU_3224899_0_0_1"/>
<name>D4CYY7_TRIVH</name>
<evidence type="ECO:0000256" key="1">
    <source>
        <dbReference type="SAM" id="MobiDB-lite"/>
    </source>
</evidence>
<proteinExistence type="predicted"/>
<dbReference type="EMBL" id="ACYE01000002">
    <property type="protein sequence ID" value="EFE45151.1"/>
    <property type="molecule type" value="Genomic_DNA"/>
</dbReference>
<evidence type="ECO:0000313" key="2">
    <source>
        <dbReference type="EMBL" id="EFE45151.1"/>
    </source>
</evidence>